<evidence type="ECO:0000256" key="2">
    <source>
        <dbReference type="ARBA" id="ARBA00022490"/>
    </source>
</evidence>
<name>A0A915IC21_ROMCU</name>
<dbReference type="AlphaFoldDB" id="A0A915IC21"/>
<dbReference type="SUPFAM" id="SSF47220">
    <property type="entry name" value="alpha-catenin/vinculin-like"/>
    <property type="match status" value="1"/>
</dbReference>
<evidence type="ECO:0000313" key="3">
    <source>
        <dbReference type="Proteomes" id="UP000887565"/>
    </source>
</evidence>
<sequence length="78" mass="9319">MLRQACEKVPTAATQLKIMSTVKATMVDCPGNIFRIFRIDEEIYSLFIRMLFSWNELEKHFKNNRPYFQIVELKCMKL</sequence>
<dbReference type="InterPro" id="IPR036723">
    <property type="entry name" value="Alpha-catenin/vinculin-like_sf"/>
</dbReference>
<dbReference type="GO" id="GO:0007155">
    <property type="term" value="P:cell adhesion"/>
    <property type="evidence" value="ECO:0007669"/>
    <property type="project" value="InterPro"/>
</dbReference>
<dbReference type="Proteomes" id="UP000887565">
    <property type="component" value="Unplaced"/>
</dbReference>
<keyword evidence="3" id="KW-1185">Reference proteome</keyword>
<dbReference type="GO" id="GO:0005737">
    <property type="term" value="C:cytoplasm"/>
    <property type="evidence" value="ECO:0007669"/>
    <property type="project" value="UniProtKB-SubCell"/>
</dbReference>
<dbReference type="Gene3D" id="1.20.120.230">
    <property type="entry name" value="Alpha-catenin/vinculin-like"/>
    <property type="match status" value="1"/>
</dbReference>
<organism evidence="3 4">
    <name type="scientific">Romanomermis culicivorax</name>
    <name type="common">Nematode worm</name>
    <dbReference type="NCBI Taxonomy" id="13658"/>
    <lineage>
        <taxon>Eukaryota</taxon>
        <taxon>Metazoa</taxon>
        <taxon>Ecdysozoa</taxon>
        <taxon>Nematoda</taxon>
        <taxon>Enoplea</taxon>
        <taxon>Dorylaimia</taxon>
        <taxon>Mermithida</taxon>
        <taxon>Mermithoidea</taxon>
        <taxon>Mermithidae</taxon>
        <taxon>Romanomermis</taxon>
    </lineage>
</organism>
<dbReference type="GO" id="GO:0051015">
    <property type="term" value="F:actin filament binding"/>
    <property type="evidence" value="ECO:0007669"/>
    <property type="project" value="InterPro"/>
</dbReference>
<dbReference type="WBParaSite" id="nRc.2.0.1.t11729-RA">
    <property type="protein sequence ID" value="nRc.2.0.1.t11729-RA"/>
    <property type="gene ID" value="nRc.2.0.1.g11729"/>
</dbReference>
<keyword evidence="2" id="KW-0963">Cytoplasm</keyword>
<protein>
    <submittedName>
        <fullName evidence="4">Uncharacterized protein</fullName>
    </submittedName>
</protein>
<accession>A0A915IC21</accession>
<reference evidence="4" key="1">
    <citation type="submission" date="2022-11" db="UniProtKB">
        <authorList>
            <consortium name="WormBaseParasite"/>
        </authorList>
    </citation>
    <scope>IDENTIFICATION</scope>
</reference>
<evidence type="ECO:0000256" key="1">
    <source>
        <dbReference type="ARBA" id="ARBA00004496"/>
    </source>
</evidence>
<evidence type="ECO:0000313" key="4">
    <source>
        <dbReference type="WBParaSite" id="nRc.2.0.1.t11729-RA"/>
    </source>
</evidence>
<comment type="subcellular location">
    <subcellularLocation>
        <location evidence="1">Cytoplasm</location>
    </subcellularLocation>
</comment>
<proteinExistence type="predicted"/>